<dbReference type="Proteomes" id="UP000254400">
    <property type="component" value="Unassembled WGS sequence"/>
</dbReference>
<accession>A0A378Y3M8</accession>
<protein>
    <recommendedName>
        <fullName evidence="3">SMI1/KNR4 family protein</fullName>
    </recommendedName>
</protein>
<dbReference type="RefSeq" id="WP_019688155.1">
    <property type="nucleotide sequence ID" value="NZ_CP036496.1"/>
</dbReference>
<dbReference type="EMBL" id="UGSC01000001">
    <property type="protein sequence ID" value="SUA71110.1"/>
    <property type="molecule type" value="Genomic_DNA"/>
</dbReference>
<organism evidence="1 2">
    <name type="scientific">Paenibacillus polymyxa</name>
    <name type="common">Bacillus polymyxa</name>
    <dbReference type="NCBI Taxonomy" id="1406"/>
    <lineage>
        <taxon>Bacteria</taxon>
        <taxon>Bacillati</taxon>
        <taxon>Bacillota</taxon>
        <taxon>Bacilli</taxon>
        <taxon>Bacillales</taxon>
        <taxon>Paenibacillaceae</taxon>
        <taxon>Paenibacillus</taxon>
    </lineage>
</organism>
<reference evidence="1 2" key="1">
    <citation type="submission" date="2018-06" db="EMBL/GenBank/DDBJ databases">
        <authorList>
            <consortium name="Pathogen Informatics"/>
            <person name="Doyle S."/>
        </authorList>
    </citation>
    <scope>NUCLEOTIDE SEQUENCE [LARGE SCALE GENOMIC DNA]</scope>
    <source>
        <strain evidence="1 2">NCTC10343</strain>
    </source>
</reference>
<dbReference type="GeneID" id="93347323"/>
<proteinExistence type="predicted"/>
<dbReference type="AlphaFoldDB" id="A0A378Y3M8"/>
<evidence type="ECO:0000313" key="2">
    <source>
        <dbReference type="Proteomes" id="UP000254400"/>
    </source>
</evidence>
<evidence type="ECO:0008006" key="3">
    <source>
        <dbReference type="Google" id="ProtNLM"/>
    </source>
</evidence>
<evidence type="ECO:0000313" key="1">
    <source>
        <dbReference type="EMBL" id="SUA71110.1"/>
    </source>
</evidence>
<sequence length="216" mass="24251">MKQLNEALTRFVHQQNLYNEAYGLFQDHDIQPRSESITDCWDSRIPLSPELAYMYSHYEMIDAKAAGTHKFKNAAVEVGDAAVLFFVAPEHLYRQQLGYRFITSDELVHESSSWPSHHVVIATFNDDPVIVDTSAPGSPVYAAIESGGAQQVADSLANFFTALSILIEGACTFKGELIDEDTYETKAAYIEHVKPLLHHLLGENQTTYLLNYLSFC</sequence>
<name>A0A378Y3M8_PAEPO</name>
<gene>
    <name evidence="1" type="ORF">NCTC10343_03997</name>
</gene>